<dbReference type="RefSeq" id="WP_055263432.1">
    <property type="nucleotide sequence ID" value="NZ_CYXV01000012.1"/>
</dbReference>
<dbReference type="EMBL" id="CYXV01000012">
    <property type="protein sequence ID" value="CUN08293.1"/>
    <property type="molecule type" value="Genomic_DNA"/>
</dbReference>
<feature type="compositionally biased region" description="Low complexity" evidence="2">
    <location>
        <begin position="371"/>
        <end position="390"/>
    </location>
</feature>
<evidence type="ECO:0000259" key="4">
    <source>
        <dbReference type="Pfam" id="PF00395"/>
    </source>
</evidence>
<dbReference type="AlphaFoldDB" id="A0A173TZN8"/>
<dbReference type="Pfam" id="PF00395">
    <property type="entry name" value="SLH"/>
    <property type="match status" value="1"/>
</dbReference>
<evidence type="ECO:0000256" key="3">
    <source>
        <dbReference type="SAM" id="SignalP"/>
    </source>
</evidence>
<reference evidence="5 6" key="1">
    <citation type="submission" date="2015-09" db="EMBL/GenBank/DDBJ databases">
        <authorList>
            <consortium name="Pathogen Informatics"/>
        </authorList>
    </citation>
    <scope>NUCLEOTIDE SEQUENCE [LARGE SCALE GENOMIC DNA]</scope>
    <source>
        <strain evidence="5 6">2789STDY5608863</strain>
    </source>
</reference>
<proteinExistence type="predicted"/>
<dbReference type="Proteomes" id="UP000095495">
    <property type="component" value="Unassembled WGS sequence"/>
</dbReference>
<accession>A0A173TZN8</accession>
<feature type="signal peptide" evidence="3">
    <location>
        <begin position="1"/>
        <end position="29"/>
    </location>
</feature>
<evidence type="ECO:0000256" key="1">
    <source>
        <dbReference type="ARBA" id="ARBA00022737"/>
    </source>
</evidence>
<keyword evidence="1" id="KW-0677">Repeat</keyword>
<protein>
    <recommendedName>
        <fullName evidence="4">SLH domain-containing protein</fullName>
    </recommendedName>
</protein>
<keyword evidence="3" id="KW-0732">Signal</keyword>
<feature type="compositionally biased region" description="Low complexity" evidence="2">
    <location>
        <begin position="344"/>
        <end position="363"/>
    </location>
</feature>
<feature type="region of interest" description="Disordered" evidence="2">
    <location>
        <begin position="336"/>
        <end position="397"/>
    </location>
</feature>
<evidence type="ECO:0000256" key="2">
    <source>
        <dbReference type="SAM" id="MobiDB-lite"/>
    </source>
</evidence>
<dbReference type="InterPro" id="IPR001119">
    <property type="entry name" value="SLH_dom"/>
</dbReference>
<name>A0A173TZN8_9FIRM</name>
<gene>
    <name evidence="5" type="ORF">ERS852420_02580</name>
</gene>
<organism evidence="5 6">
    <name type="scientific">Roseburia faecis</name>
    <dbReference type="NCBI Taxonomy" id="301302"/>
    <lineage>
        <taxon>Bacteria</taxon>
        <taxon>Bacillati</taxon>
        <taxon>Bacillota</taxon>
        <taxon>Clostridia</taxon>
        <taxon>Lachnospirales</taxon>
        <taxon>Lachnospiraceae</taxon>
        <taxon>Roseburia</taxon>
    </lineage>
</organism>
<feature type="chain" id="PRO_5008012692" description="SLH domain-containing protein" evidence="3">
    <location>
        <begin position="30"/>
        <end position="873"/>
    </location>
</feature>
<feature type="domain" description="SLH" evidence="4">
    <location>
        <begin position="63"/>
        <end position="100"/>
    </location>
</feature>
<evidence type="ECO:0000313" key="5">
    <source>
        <dbReference type="EMBL" id="CUN08293.1"/>
    </source>
</evidence>
<sequence>MNNKLKKIVALCLAFAMVATVVLPESAYAKTKKTANYVTRAYVLQQVEKLIGATQTSDDVIQIKDVKKSSPYYKTMSIAVNAGLVKPDSNQKLHPTKKATNKYVASVLAKISETSTKNVLGKKTAATKLTKKSLKTFLNQKFPNVVSKSDAKLKKGNVIINKPVTLNDAKITGDLVIGDGVADKEVVLNNVTVTGKTIVRGGGENSIIITGTSDISDMVIRQVNNKVSIKVKGDAKVRMVYINDGSNDVNIVGTVGTVNIVGENLKVTLTDAVVNTLIVADTAKNAVVEADKNSSIKEATLNAAGTQIQGEGKVEAINVNANDTVVTVKDAKINVKDNVTPPKTNADNNSQTTTDTNISNDNNSGGGSSSGGSSTSGGSTSGGSSENPSTPDVPKVNYVTDSRFADGYPKVVTDKENQKITITYKLKDGVASEEKPAKIYNLVTDYNTNWDATTEAVLHGHLGVVNEQTHEMVPTEYYDFLKITDAGEHTVDYKIMDHATSDGLTTYSVIDCDGKVSDTPTKIAFDRDTATSVVKNKVYVSDVYINKAKDTVYLYLRSELDQTTVTSAAAFTIKKNGQTLNDIRISKMELMSKTGEKSGPYVACIKLSLNKALDDSTVNYSLYYAGTEITDTVGNPLETFDRSLMTVSDGIKNAYTSQDGQYVSFEVPVYQWMSYTTYQEIRDDLGVYVDGKQINQKNWSYSWSIGDMNIRVHDTSLTNSKKVELKSVSGKTLYTAAGDKLDNLSANLEKDREGSISSAVFDKKNNKIVLTLTENSSFEKNFGFYDCNFMVKIAGKEYRLRGNSYVRPSNAGYIIEIDKDNLKHLDLSEVSEFSIKYAPIISADERTNDWNDLFAYNSGKPVDATDYIPVTIQ</sequence>
<evidence type="ECO:0000313" key="6">
    <source>
        <dbReference type="Proteomes" id="UP000095495"/>
    </source>
</evidence>